<dbReference type="InterPro" id="IPR029063">
    <property type="entry name" value="SAM-dependent_MTases_sf"/>
</dbReference>
<name>A0A9P1FD55_9DINO</name>
<dbReference type="GO" id="GO:0005783">
    <property type="term" value="C:endoplasmic reticulum"/>
    <property type="evidence" value="ECO:0007669"/>
    <property type="project" value="TreeGrafter"/>
</dbReference>
<feature type="transmembrane region" description="Helical" evidence="14">
    <location>
        <begin position="371"/>
        <end position="395"/>
    </location>
</feature>
<keyword evidence="5" id="KW-0808">Transferase</keyword>
<evidence type="ECO:0000256" key="10">
    <source>
        <dbReference type="ARBA" id="ARBA00023002"/>
    </source>
</evidence>
<keyword evidence="12 14" id="KW-0472">Membrane</keyword>
<keyword evidence="11" id="KW-0443">Lipid metabolism</keyword>
<dbReference type="Pfam" id="PF01694">
    <property type="entry name" value="Rhomboid"/>
    <property type="match status" value="1"/>
</dbReference>
<feature type="transmembrane region" description="Helical" evidence="14">
    <location>
        <begin position="1069"/>
        <end position="1085"/>
    </location>
</feature>
<evidence type="ECO:0000256" key="6">
    <source>
        <dbReference type="ARBA" id="ARBA00022691"/>
    </source>
</evidence>
<dbReference type="Gene3D" id="3.10.129.10">
    <property type="entry name" value="Hotdog Thioesterase"/>
    <property type="match status" value="1"/>
</dbReference>
<dbReference type="Gene3D" id="3.40.50.150">
    <property type="entry name" value="Vaccinia Virus protein VP39"/>
    <property type="match status" value="1"/>
</dbReference>
<comment type="caution">
    <text evidence="17">The sequence shown here is derived from an EMBL/GenBank/DDBJ whole genome shotgun (WGS) entry which is preliminary data.</text>
</comment>
<feature type="transmembrane region" description="Helical" evidence="14">
    <location>
        <begin position="344"/>
        <end position="364"/>
    </location>
</feature>
<evidence type="ECO:0000256" key="3">
    <source>
        <dbReference type="ARBA" id="ARBA00011977"/>
    </source>
</evidence>
<dbReference type="GO" id="GO:0008176">
    <property type="term" value="F:tRNA (guanine(46)-N7)-methyltransferase activity"/>
    <property type="evidence" value="ECO:0007669"/>
    <property type="project" value="UniProtKB-EC"/>
</dbReference>
<feature type="domain" description="Peptidase S54 rhomboid" evidence="15">
    <location>
        <begin position="283"/>
        <end position="431"/>
    </location>
</feature>
<organism evidence="17">
    <name type="scientific">Cladocopium goreaui</name>
    <dbReference type="NCBI Taxonomy" id="2562237"/>
    <lineage>
        <taxon>Eukaryota</taxon>
        <taxon>Sar</taxon>
        <taxon>Alveolata</taxon>
        <taxon>Dinophyceae</taxon>
        <taxon>Suessiales</taxon>
        <taxon>Symbiodiniaceae</taxon>
        <taxon>Cladocopium</taxon>
    </lineage>
</organism>
<evidence type="ECO:0000256" key="12">
    <source>
        <dbReference type="ARBA" id="ARBA00023136"/>
    </source>
</evidence>
<keyword evidence="4" id="KW-0489">Methyltransferase</keyword>
<dbReference type="PROSITE" id="PS51625">
    <property type="entry name" value="SAM_MT_TRMB"/>
    <property type="match status" value="1"/>
</dbReference>
<protein>
    <recommendedName>
        <fullName evidence="3">tRNA (guanine(46)-N(7))-methyltransferase</fullName>
        <ecNumber evidence="3">2.1.1.33</ecNumber>
    </recommendedName>
</protein>
<dbReference type="InterPro" id="IPR035952">
    <property type="entry name" value="Rhomboid-like_sf"/>
</dbReference>
<dbReference type="Proteomes" id="UP001152797">
    <property type="component" value="Unassembled WGS sequence"/>
</dbReference>
<feature type="domain" description="Fatty acid hydroxylase" evidence="16">
    <location>
        <begin position="793"/>
        <end position="925"/>
    </location>
</feature>
<dbReference type="InterPro" id="IPR006694">
    <property type="entry name" value="Fatty_acid_hydroxylase"/>
</dbReference>
<keyword evidence="9 14" id="KW-1133">Transmembrane helix</keyword>
<evidence type="ECO:0000313" key="18">
    <source>
        <dbReference type="EMBL" id="CAL4758883.1"/>
    </source>
</evidence>
<feature type="transmembrane region" description="Helical" evidence="14">
    <location>
        <begin position="1036"/>
        <end position="1057"/>
    </location>
</feature>
<evidence type="ECO:0000259" key="15">
    <source>
        <dbReference type="Pfam" id="PF01694"/>
    </source>
</evidence>
<evidence type="ECO:0000256" key="5">
    <source>
        <dbReference type="ARBA" id="ARBA00022679"/>
    </source>
</evidence>
<reference evidence="17" key="1">
    <citation type="submission" date="2022-10" db="EMBL/GenBank/DDBJ databases">
        <authorList>
            <person name="Chen Y."/>
            <person name="Dougan E. K."/>
            <person name="Chan C."/>
            <person name="Rhodes N."/>
            <person name="Thang M."/>
        </authorList>
    </citation>
    <scope>NUCLEOTIDE SEQUENCE</scope>
</reference>
<dbReference type="SUPFAM" id="SSF53335">
    <property type="entry name" value="S-adenosyl-L-methionine-dependent methyltransferases"/>
    <property type="match status" value="1"/>
</dbReference>
<dbReference type="GO" id="GO:0050479">
    <property type="term" value="F:glyceryl-ether monooxygenase activity"/>
    <property type="evidence" value="ECO:0007669"/>
    <property type="project" value="TreeGrafter"/>
</dbReference>
<dbReference type="Pfam" id="PF02390">
    <property type="entry name" value="Methyltransf_4"/>
    <property type="match status" value="1"/>
</dbReference>
<sequence>MAKPQRKLKKANHGRRPASSKELPLPGREPIVDPSTVDFDNVIADIEEIRRCIPQRFEMEQLTAILVADLEDRICIGYKDVTDEDFWVRGHMPGMPLMPGVIMCESAAQLAAYLVGKHKIFDDSVLGFAGLDDVHFRGTVHPGDRLLMMVKQLRFRSRVMITCQFQGFVNNELVFEGKLKVGAAVLFPLYDENPTHRTSWVNYSIILINLAVLAWMMTLPDNKTEKLLVERGFIPARIQQLKNNKPLVIRPQVDPRQIPPGGVPDGFQQEHRLEAEAREIAFSAVSSIFMHAGLLHFISNMWFLLIFGNNIEDRLGHVGYAFFYLAGGLLATACHWYSDPMSPVPVIGASGAVAAVLGAYAITYPMAKIRTFLFVIIFFTILDLPAFLVLGFWFVGQVLEAKNVIPGNLNGGVAWWAHVGGFAAGALLMPLLTFARLVDEDDDSWLNFEAGSLRQSSIRISHLSERVLYCMGRRTLRRVDPELDLSYHFKVLDEMPETWEPAELFKNVAPLEIDVGCGKGLFVASAAVARPERNYLGIEMAKRYAHFSAARVAKRELDNAIVIAGDAGRIFSEILKPASVADVHVYFPDPWWKARHKKRRVLNETFVRNIERVLEPEGRFHFWTDVQEYFDSGCELVSEITNLEGPMEVVPRAAEHDLDYQTHFERRSRMNDLPVYRSVFLKSLVETAYSSASGSMDLTVIDRVLGSGIPYITYAVPIFFLLIGVEVLVGILARRRLYRVNDSINDLSCGVLQQVVGVFMKATMFLGYLAIYDYYHLFDVQNFSAAGKWAAAIVLFLEVDFAYYWFHRLAHEWNAPWATHVVHHQSEEYNLAVALRQGTFQGVFSWVFYTPLLLIGFPPLWLAAVMSFDTLYQFWIHTRAIDRLGPLEHILNTPSHHRVHHARNPKYLDKNYAGTLIIWDKMFGTFIAEEEEPVYGLTKPLNSWNPLWANWHVWQELFRDAYLAPKWTDKFKIWVMPPGWRPDGLEPNPHGPQVTRETVIKYDTEIPKGLTALVITQFTLTLVISVYFLASYRQLTFGLLVALAGWIIWSLTNIGGIYERRRWALVSEMLRLCVSTAGCVAWRAGLIGGESLAEWKAVAPLMAASFVMLTGWLWIYRGEFTGVVTYYRGLVPGLIKPQEASVPQPAAVPVEAGETLVS</sequence>
<keyword evidence="8" id="KW-0819">tRNA processing</keyword>
<dbReference type="SUPFAM" id="SSF54637">
    <property type="entry name" value="Thioesterase/thiol ester dehydrase-isomerase"/>
    <property type="match status" value="1"/>
</dbReference>
<dbReference type="NCBIfam" id="TIGR00091">
    <property type="entry name" value="tRNA (guanosine(46)-N7)-methyltransferase TrmB"/>
    <property type="match status" value="1"/>
</dbReference>
<evidence type="ECO:0000313" key="19">
    <source>
        <dbReference type="Proteomes" id="UP001152797"/>
    </source>
</evidence>
<evidence type="ECO:0000256" key="2">
    <source>
        <dbReference type="ARBA" id="ARBA00004127"/>
    </source>
</evidence>
<feature type="transmembrane region" description="Helical" evidence="14">
    <location>
        <begin position="200"/>
        <end position="218"/>
    </location>
</feature>
<dbReference type="Gene3D" id="1.20.1540.10">
    <property type="entry name" value="Rhomboid-like"/>
    <property type="match status" value="1"/>
</dbReference>
<evidence type="ECO:0000313" key="17">
    <source>
        <dbReference type="EMBL" id="CAI3971571.1"/>
    </source>
</evidence>
<keyword evidence="18" id="KW-0503">Monooxygenase</keyword>
<evidence type="ECO:0000256" key="7">
    <source>
        <dbReference type="ARBA" id="ARBA00022692"/>
    </source>
</evidence>
<dbReference type="GO" id="GO:0016020">
    <property type="term" value="C:membrane"/>
    <property type="evidence" value="ECO:0007669"/>
    <property type="project" value="InterPro"/>
</dbReference>
<dbReference type="InterPro" id="IPR029069">
    <property type="entry name" value="HotDog_dom_sf"/>
</dbReference>
<dbReference type="Pfam" id="PF04116">
    <property type="entry name" value="FA_hydroxylase"/>
    <property type="match status" value="1"/>
</dbReference>
<feature type="transmembrane region" description="Helical" evidence="14">
    <location>
        <begin position="711"/>
        <end position="732"/>
    </location>
</feature>
<dbReference type="GO" id="GO:0004252">
    <property type="term" value="F:serine-type endopeptidase activity"/>
    <property type="evidence" value="ECO:0007669"/>
    <property type="project" value="InterPro"/>
</dbReference>
<feature type="transmembrane region" description="Helical" evidence="14">
    <location>
        <begin position="280"/>
        <end position="306"/>
    </location>
</feature>
<evidence type="ECO:0000256" key="1">
    <source>
        <dbReference type="ARBA" id="ARBA00000142"/>
    </source>
</evidence>
<dbReference type="GO" id="GO:0005506">
    <property type="term" value="F:iron ion binding"/>
    <property type="evidence" value="ECO:0007669"/>
    <property type="project" value="InterPro"/>
</dbReference>
<dbReference type="EC" id="2.1.1.33" evidence="3"/>
<accession>A0A9P1FD55</accession>
<feature type="transmembrane region" description="Helical" evidence="14">
    <location>
        <begin position="1010"/>
        <end position="1030"/>
    </location>
</feature>
<dbReference type="GO" id="GO:0008610">
    <property type="term" value="P:lipid biosynthetic process"/>
    <property type="evidence" value="ECO:0007669"/>
    <property type="project" value="InterPro"/>
</dbReference>
<dbReference type="PANTHER" id="PTHR21624:SF1">
    <property type="entry name" value="ALKYLGLYCEROL MONOOXYGENASE"/>
    <property type="match status" value="1"/>
</dbReference>
<dbReference type="EMBL" id="CAMXCT020000001">
    <property type="protein sequence ID" value="CAL1124946.1"/>
    <property type="molecule type" value="Genomic_DNA"/>
</dbReference>
<dbReference type="InterPro" id="IPR013114">
    <property type="entry name" value="FabA_FabZ"/>
</dbReference>
<dbReference type="NCBIfam" id="NF047429">
    <property type="entry name" value="ribo_Plancto_bL37"/>
    <property type="match status" value="1"/>
</dbReference>
<dbReference type="CDD" id="cd02440">
    <property type="entry name" value="AdoMet_MTases"/>
    <property type="match status" value="1"/>
</dbReference>
<feature type="transmembrane region" description="Helical" evidence="14">
    <location>
        <begin position="846"/>
        <end position="868"/>
    </location>
</feature>
<feature type="transmembrane region" description="Helical" evidence="14">
    <location>
        <begin position="787"/>
        <end position="806"/>
    </location>
</feature>
<evidence type="ECO:0000256" key="4">
    <source>
        <dbReference type="ARBA" id="ARBA00022603"/>
    </source>
</evidence>
<evidence type="ECO:0000256" key="8">
    <source>
        <dbReference type="ARBA" id="ARBA00022694"/>
    </source>
</evidence>
<dbReference type="AlphaFoldDB" id="A0A9P1FD55"/>
<dbReference type="EMBL" id="CAMXCT030000001">
    <property type="protein sequence ID" value="CAL4758883.1"/>
    <property type="molecule type" value="Genomic_DNA"/>
</dbReference>
<evidence type="ECO:0000256" key="9">
    <source>
        <dbReference type="ARBA" id="ARBA00022989"/>
    </source>
</evidence>
<reference evidence="18 19" key="2">
    <citation type="submission" date="2024-05" db="EMBL/GenBank/DDBJ databases">
        <authorList>
            <person name="Chen Y."/>
            <person name="Shah S."/>
            <person name="Dougan E. K."/>
            <person name="Thang M."/>
            <person name="Chan C."/>
        </authorList>
    </citation>
    <scope>NUCLEOTIDE SEQUENCE [LARGE SCALE GENOMIC DNA]</scope>
</reference>
<evidence type="ECO:0000256" key="11">
    <source>
        <dbReference type="ARBA" id="ARBA00023098"/>
    </source>
</evidence>
<keyword evidence="10" id="KW-0560">Oxidoreductase</keyword>
<evidence type="ECO:0000256" key="14">
    <source>
        <dbReference type="SAM" id="Phobius"/>
    </source>
</evidence>
<gene>
    <name evidence="17" type="ORF">C1SCF055_LOCUS161</name>
</gene>
<dbReference type="EMBL" id="CAMXCT010000001">
    <property type="protein sequence ID" value="CAI3971571.1"/>
    <property type="molecule type" value="Genomic_DNA"/>
</dbReference>
<evidence type="ECO:0000259" key="16">
    <source>
        <dbReference type="Pfam" id="PF04116"/>
    </source>
</evidence>
<feature type="transmembrane region" description="Helical" evidence="14">
    <location>
        <begin position="752"/>
        <end position="775"/>
    </location>
</feature>
<feature type="compositionally biased region" description="Basic residues" evidence="13">
    <location>
        <begin position="1"/>
        <end position="18"/>
    </location>
</feature>
<dbReference type="GO" id="GO:0006643">
    <property type="term" value="P:membrane lipid metabolic process"/>
    <property type="evidence" value="ECO:0007669"/>
    <property type="project" value="TreeGrafter"/>
</dbReference>
<feature type="region of interest" description="Disordered" evidence="13">
    <location>
        <begin position="1"/>
        <end position="30"/>
    </location>
</feature>
<dbReference type="HAMAP" id="MF_01057">
    <property type="entry name" value="tRNA_methyltr_TrmB"/>
    <property type="match status" value="1"/>
</dbReference>
<feature type="transmembrane region" description="Helical" evidence="14">
    <location>
        <begin position="415"/>
        <end position="438"/>
    </location>
</feature>
<dbReference type="Pfam" id="PF07977">
    <property type="entry name" value="FabA"/>
    <property type="match status" value="1"/>
</dbReference>
<keyword evidence="6" id="KW-0949">S-adenosyl-L-methionine</keyword>
<dbReference type="CDD" id="cd01288">
    <property type="entry name" value="FabZ"/>
    <property type="match status" value="1"/>
</dbReference>
<feature type="transmembrane region" description="Helical" evidence="14">
    <location>
        <begin position="1097"/>
        <end position="1116"/>
    </location>
</feature>
<dbReference type="OrthoDB" id="6354873at2759"/>
<dbReference type="InterPro" id="IPR055361">
    <property type="entry name" value="tRNA_methyltr_TrmB_bact"/>
</dbReference>
<comment type="catalytic activity">
    <reaction evidence="1">
        <text>guanosine(46) in tRNA + S-adenosyl-L-methionine = N(7)-methylguanosine(46) in tRNA + S-adenosyl-L-homocysteine</text>
        <dbReference type="Rhea" id="RHEA:42708"/>
        <dbReference type="Rhea" id="RHEA-COMP:10188"/>
        <dbReference type="Rhea" id="RHEA-COMP:10189"/>
        <dbReference type="ChEBI" id="CHEBI:57856"/>
        <dbReference type="ChEBI" id="CHEBI:59789"/>
        <dbReference type="ChEBI" id="CHEBI:74269"/>
        <dbReference type="ChEBI" id="CHEBI:74480"/>
        <dbReference type="EC" id="2.1.1.33"/>
    </reaction>
</comment>
<dbReference type="InterPro" id="IPR003358">
    <property type="entry name" value="tRNA_(Gua-N-7)_MeTrfase_Trmb"/>
</dbReference>
<dbReference type="InterPro" id="IPR022764">
    <property type="entry name" value="Peptidase_S54_rhomboid_dom"/>
</dbReference>
<keyword evidence="7 14" id="KW-0812">Transmembrane</keyword>
<keyword evidence="19" id="KW-1185">Reference proteome</keyword>
<dbReference type="SUPFAM" id="SSF144091">
    <property type="entry name" value="Rhomboid-like"/>
    <property type="match status" value="1"/>
</dbReference>
<evidence type="ECO:0000256" key="13">
    <source>
        <dbReference type="SAM" id="MobiDB-lite"/>
    </source>
</evidence>
<comment type="subcellular location">
    <subcellularLocation>
        <location evidence="2">Endomembrane system</location>
        <topology evidence="2">Multi-pass membrane protein</topology>
    </subcellularLocation>
</comment>
<dbReference type="PANTHER" id="PTHR21624">
    <property type="entry name" value="STEROL DESATURASE-RELATED PROTEIN"/>
    <property type="match status" value="1"/>
</dbReference>
<feature type="transmembrane region" description="Helical" evidence="14">
    <location>
        <begin position="318"/>
        <end position="338"/>
    </location>
</feature>
<proteinExistence type="inferred from homology"/>
<dbReference type="InterPro" id="IPR051689">
    <property type="entry name" value="Sterol_desaturase/TMEM195"/>
</dbReference>